<comment type="subunit">
    <text evidence="2">Monomer.</text>
</comment>
<evidence type="ECO:0000259" key="8">
    <source>
        <dbReference type="Pfam" id="PF14508"/>
    </source>
</evidence>
<feature type="domain" description="Glycosyl-hydrolase 97 catalytic" evidence="7">
    <location>
        <begin position="302"/>
        <end position="457"/>
    </location>
</feature>
<dbReference type="InterPro" id="IPR013780">
    <property type="entry name" value="Glyco_hydro_b"/>
</dbReference>
<name>A0ABS5JYU4_9BACT</name>
<evidence type="ECO:0000313" key="11">
    <source>
        <dbReference type="Proteomes" id="UP000708576"/>
    </source>
</evidence>
<feature type="chain" id="PRO_5045049506" evidence="6">
    <location>
        <begin position="21"/>
        <end position="649"/>
    </location>
</feature>
<dbReference type="RefSeq" id="WP_212216895.1">
    <property type="nucleotide sequence ID" value="NZ_JAGUCO010000013.1"/>
</dbReference>
<keyword evidence="5" id="KW-0326">Glycosidase</keyword>
<evidence type="ECO:0000256" key="5">
    <source>
        <dbReference type="ARBA" id="ARBA00023295"/>
    </source>
</evidence>
<dbReference type="Pfam" id="PF10566">
    <property type="entry name" value="Glyco_hydro_97"/>
    <property type="match status" value="1"/>
</dbReference>
<dbReference type="PANTHER" id="PTHR35803:SF2">
    <property type="entry name" value="RETAINING ALPHA-GALACTOSIDASE"/>
    <property type="match status" value="1"/>
</dbReference>
<feature type="signal peptide" evidence="6">
    <location>
        <begin position="1"/>
        <end position="20"/>
    </location>
</feature>
<dbReference type="PANTHER" id="PTHR35803">
    <property type="entry name" value="GLUCAN 1,4-ALPHA-GLUCOSIDASE SUSB-RELATED"/>
    <property type="match status" value="1"/>
</dbReference>
<dbReference type="Gene3D" id="3.20.20.70">
    <property type="entry name" value="Aldolase class I"/>
    <property type="match status" value="1"/>
</dbReference>
<protein>
    <submittedName>
        <fullName evidence="10">Glycoside hydrolase family 97 protein</fullName>
    </submittedName>
</protein>
<dbReference type="InterPro" id="IPR052720">
    <property type="entry name" value="Glycosyl_hydrolase_97"/>
</dbReference>
<keyword evidence="3 10" id="KW-0378">Hydrolase</keyword>
<evidence type="ECO:0000313" key="10">
    <source>
        <dbReference type="EMBL" id="MBS2099654.1"/>
    </source>
</evidence>
<evidence type="ECO:0000259" key="7">
    <source>
        <dbReference type="Pfam" id="PF10566"/>
    </source>
</evidence>
<comment type="cofactor">
    <cofactor evidence="1">
        <name>Ca(2+)</name>
        <dbReference type="ChEBI" id="CHEBI:29108"/>
    </cofactor>
</comment>
<dbReference type="GO" id="GO:0016787">
    <property type="term" value="F:hydrolase activity"/>
    <property type="evidence" value="ECO:0007669"/>
    <property type="project" value="UniProtKB-KW"/>
</dbReference>
<dbReference type="InterPro" id="IPR017853">
    <property type="entry name" value="GH"/>
</dbReference>
<dbReference type="Gene3D" id="2.70.98.10">
    <property type="match status" value="1"/>
</dbReference>
<dbReference type="InterPro" id="IPR019563">
    <property type="entry name" value="GH97_catalytic"/>
</dbReference>
<dbReference type="SUPFAM" id="SSF51445">
    <property type="entry name" value="(Trans)glycosidases"/>
    <property type="match status" value="1"/>
</dbReference>
<dbReference type="InterPro" id="IPR014718">
    <property type="entry name" value="GH-type_carb-bd"/>
</dbReference>
<comment type="caution">
    <text evidence="10">The sequence shown here is derived from an EMBL/GenBank/DDBJ whole genome shotgun (WGS) entry which is preliminary data.</text>
</comment>
<dbReference type="InterPro" id="IPR029483">
    <property type="entry name" value="GH97_C"/>
</dbReference>
<gene>
    <name evidence="10" type="ORF">KEM10_15265</name>
</gene>
<sequence>MMKNILVLCWVFFSIVNLSAKEQIVKGPDGKLIVSVEMKEGQPYYSVSYNHNVYLKASPLGLKTTWGDYTSGLVMMDEVITNELSESYELPNIKFSKVDYKANEAVVSFTRDGKLVYDVIFRVSNNDVAFKYKLYPSGDHLSCIVENEVTGFVLPEGTTTFLCPQSKAMTGYARTAPSYETSYNTDESMGQNGFGNGYSFPCLFKVNDGWVLISETGVDSRYCASRLIGHKEGLYTIGFPQPEENNGNGTASPGVSLPGETPWRTITVGGSLKPIVETTVPFDVVKPKYEASGKYKFTKGSWSWIMKMDSHTTFQVQKEYIDFSAAMGYETILVDALWDTQIGKDKIAELAAYGKSKNVGLYLWYNSNGYWNDAPQGPRGYMHLSYFRRKEMEWMQGVGIKGIKVDFFGGDKQITMQLYEEILADANDYGLQVIFHGCTLPRGWERMYPNFASSEAVLASENLHFSQGSCDAEAFNACLHPFIRNAVGSMDFGGSALNQFYNANNSPNKGSKRITSDVFALATAVLFQSGVQHFALAPNNLHDAPQWAIDFMKEVPSTWDEIRFIDGYPGKYVLIARRSGSKWYIAGVNAHSETIKTKLDLSMLQKNAKGIMYFDDQNLNGTFTEFKLNSKKQVSISIPCNGGILIVSE</sequence>
<evidence type="ECO:0000256" key="6">
    <source>
        <dbReference type="SAM" id="SignalP"/>
    </source>
</evidence>
<dbReference type="Pfam" id="PF14509">
    <property type="entry name" value="GH97_C"/>
    <property type="match status" value="1"/>
</dbReference>
<dbReference type="InterPro" id="IPR013785">
    <property type="entry name" value="Aldolase_TIM"/>
</dbReference>
<keyword evidence="11" id="KW-1185">Reference proteome</keyword>
<reference evidence="10 11" key="1">
    <citation type="journal article" date="2015" name="Int. J. Syst. Evol. Microbiol.">
        <title>Carboxylicivirga linearis sp. nov., isolated from a sea cucumber culture pond.</title>
        <authorList>
            <person name="Wang F.Q."/>
            <person name="Zhou Y.X."/>
            <person name="Lin X.Z."/>
            <person name="Chen G.J."/>
            <person name="Du Z.J."/>
        </authorList>
    </citation>
    <scope>NUCLEOTIDE SEQUENCE [LARGE SCALE GENOMIC DNA]</scope>
    <source>
        <strain evidence="10 11">FB218</strain>
    </source>
</reference>
<evidence type="ECO:0000256" key="1">
    <source>
        <dbReference type="ARBA" id="ARBA00001913"/>
    </source>
</evidence>
<dbReference type="Pfam" id="PF14508">
    <property type="entry name" value="GH97_N"/>
    <property type="match status" value="1"/>
</dbReference>
<organism evidence="10 11">
    <name type="scientific">Carboxylicivirga linearis</name>
    <dbReference type="NCBI Taxonomy" id="1628157"/>
    <lineage>
        <taxon>Bacteria</taxon>
        <taxon>Pseudomonadati</taxon>
        <taxon>Bacteroidota</taxon>
        <taxon>Bacteroidia</taxon>
        <taxon>Marinilabiliales</taxon>
        <taxon>Marinilabiliaceae</taxon>
        <taxon>Carboxylicivirga</taxon>
    </lineage>
</organism>
<proteinExistence type="predicted"/>
<dbReference type="Proteomes" id="UP000708576">
    <property type="component" value="Unassembled WGS sequence"/>
</dbReference>
<evidence type="ECO:0000259" key="9">
    <source>
        <dbReference type="Pfam" id="PF14509"/>
    </source>
</evidence>
<evidence type="ECO:0000256" key="2">
    <source>
        <dbReference type="ARBA" id="ARBA00011245"/>
    </source>
</evidence>
<evidence type="ECO:0000256" key="4">
    <source>
        <dbReference type="ARBA" id="ARBA00022837"/>
    </source>
</evidence>
<dbReference type="EMBL" id="JAGUCO010000013">
    <property type="protein sequence ID" value="MBS2099654.1"/>
    <property type="molecule type" value="Genomic_DNA"/>
</dbReference>
<accession>A0ABS5JYU4</accession>
<feature type="domain" description="Glycosyl-hydrolase 97 N-terminal" evidence="8">
    <location>
        <begin position="25"/>
        <end position="287"/>
    </location>
</feature>
<dbReference type="Gene3D" id="2.60.40.1180">
    <property type="entry name" value="Golgi alpha-mannosidase II"/>
    <property type="match status" value="1"/>
</dbReference>
<keyword evidence="6" id="KW-0732">Signal</keyword>
<keyword evidence="4" id="KW-0106">Calcium</keyword>
<feature type="domain" description="Glycosyl-hydrolase 97 C-terminal oligomerisation" evidence="9">
    <location>
        <begin position="558"/>
        <end position="646"/>
    </location>
</feature>
<evidence type="ECO:0000256" key="3">
    <source>
        <dbReference type="ARBA" id="ARBA00022801"/>
    </source>
</evidence>
<dbReference type="InterPro" id="IPR029486">
    <property type="entry name" value="GH97_N"/>
</dbReference>